<sequence>MLATPTTTLTTAPLVKEVRELLDAYLAQYPEERDDVRVLLGQLANPDEDVLTRRNFTGHVTASAFVVHHDTKSVLLLQHLSLRRLLQPGGHVDHDDPGILAAAMREVSEETSLRWPGDLKVCQPTTATRQQPSRPAMMGRQGLMIVPFDVDVHYIPPNPKKGEPGHWHHDFRYLVTTDRHEVAVNPQEAAGYSWTSFDEFSRMPGFRKVAVKIAALLPME</sequence>
<accession>A0A9W8A409</accession>
<keyword evidence="3" id="KW-1185">Reference proteome</keyword>
<gene>
    <name evidence="2" type="ORF">IWQ60_007941</name>
</gene>
<dbReference type="PROSITE" id="PS51462">
    <property type="entry name" value="NUDIX"/>
    <property type="match status" value="1"/>
</dbReference>
<dbReference type="Gene3D" id="3.90.79.10">
    <property type="entry name" value="Nucleoside Triphosphate Pyrophosphohydrolase"/>
    <property type="match status" value="1"/>
</dbReference>
<dbReference type="AlphaFoldDB" id="A0A9W8A409"/>
<dbReference type="Proteomes" id="UP001150569">
    <property type="component" value="Unassembled WGS sequence"/>
</dbReference>
<comment type="caution">
    <text evidence="2">The sequence shown here is derived from an EMBL/GenBank/DDBJ whole genome shotgun (WGS) entry which is preliminary data.</text>
</comment>
<organism evidence="2 3">
    <name type="scientific">Tieghemiomyces parasiticus</name>
    <dbReference type="NCBI Taxonomy" id="78921"/>
    <lineage>
        <taxon>Eukaryota</taxon>
        <taxon>Fungi</taxon>
        <taxon>Fungi incertae sedis</taxon>
        <taxon>Zoopagomycota</taxon>
        <taxon>Kickxellomycotina</taxon>
        <taxon>Dimargaritomycetes</taxon>
        <taxon>Dimargaritales</taxon>
        <taxon>Dimargaritaceae</taxon>
        <taxon>Tieghemiomyces</taxon>
    </lineage>
</organism>
<dbReference type="CDD" id="cd03674">
    <property type="entry name" value="NUDIX_Hydrolase"/>
    <property type="match status" value="1"/>
</dbReference>
<feature type="domain" description="Nudix hydrolase" evidence="1">
    <location>
        <begin position="57"/>
        <end position="217"/>
    </location>
</feature>
<dbReference type="Pfam" id="PF00293">
    <property type="entry name" value="NUDIX"/>
    <property type="match status" value="1"/>
</dbReference>
<evidence type="ECO:0000313" key="2">
    <source>
        <dbReference type="EMBL" id="KAJ1916935.1"/>
    </source>
</evidence>
<dbReference type="InterPro" id="IPR000086">
    <property type="entry name" value="NUDIX_hydrolase_dom"/>
</dbReference>
<proteinExistence type="predicted"/>
<evidence type="ECO:0000259" key="1">
    <source>
        <dbReference type="PROSITE" id="PS51462"/>
    </source>
</evidence>
<reference evidence="2" key="1">
    <citation type="submission" date="2022-07" db="EMBL/GenBank/DDBJ databases">
        <title>Phylogenomic reconstructions and comparative analyses of Kickxellomycotina fungi.</title>
        <authorList>
            <person name="Reynolds N.K."/>
            <person name="Stajich J.E."/>
            <person name="Barry K."/>
            <person name="Grigoriev I.V."/>
            <person name="Crous P."/>
            <person name="Smith M.E."/>
        </authorList>
    </citation>
    <scope>NUCLEOTIDE SEQUENCE</scope>
    <source>
        <strain evidence="2">RSA 861</strain>
    </source>
</reference>
<dbReference type="InterPro" id="IPR015797">
    <property type="entry name" value="NUDIX_hydrolase-like_dom_sf"/>
</dbReference>
<dbReference type="PANTHER" id="PTHR43736:SF1">
    <property type="entry name" value="DIHYDRONEOPTERIN TRIPHOSPHATE DIPHOSPHATASE"/>
    <property type="match status" value="1"/>
</dbReference>
<dbReference type="PANTHER" id="PTHR43736">
    <property type="entry name" value="ADP-RIBOSE PYROPHOSPHATASE"/>
    <property type="match status" value="1"/>
</dbReference>
<protein>
    <recommendedName>
        <fullName evidence="1">Nudix hydrolase domain-containing protein</fullName>
    </recommendedName>
</protein>
<dbReference type="SUPFAM" id="SSF55811">
    <property type="entry name" value="Nudix"/>
    <property type="match status" value="1"/>
</dbReference>
<name>A0A9W8A409_9FUNG</name>
<evidence type="ECO:0000313" key="3">
    <source>
        <dbReference type="Proteomes" id="UP001150569"/>
    </source>
</evidence>
<dbReference type="EMBL" id="JANBPT010000562">
    <property type="protein sequence ID" value="KAJ1916935.1"/>
    <property type="molecule type" value="Genomic_DNA"/>
</dbReference>